<dbReference type="Proteomes" id="UP000050794">
    <property type="component" value="Unassembled WGS sequence"/>
</dbReference>
<dbReference type="GO" id="GO:0005230">
    <property type="term" value="F:extracellular ligand-gated monoatomic ion channel activity"/>
    <property type="evidence" value="ECO:0007669"/>
    <property type="project" value="InterPro"/>
</dbReference>
<sequence>MNCHGMTSKLSCRYYGSFALVFVLPSFERKWDDETIAWDPRSFKNITYTLIHSTTIWYPRPRFRDVRHTVSDQLIEADYKGKCQCRVHFSITLMSRIFRQFIIQFQAGEEESSVMVSPAHINVLEPAFGSSSLKISFIDQWHDKRCILQRMLMMCSRFIAQLTTFLIKPHNVHRITVVLISTLLALTESSIADCIRSSDHVVSMTLLIAIIAETFTILMIYRLREWILIRRSQHPTSLPFYDDIPLRSAPILGSFQDSSPYQPGLYDVRQVGSRRPRSVMLPSDLPSIPLPRASDAKVRQHEILKAQLSNVWKKLIIADRLSAVVIAVCYVVLEATLG</sequence>
<evidence type="ECO:0000313" key="4">
    <source>
        <dbReference type="WBParaSite" id="TCNE_0000548901-mRNA-1"/>
    </source>
</evidence>
<name>A0A183UAG9_TOXCA</name>
<feature type="transmembrane region" description="Helical" evidence="1">
    <location>
        <begin position="201"/>
        <end position="221"/>
    </location>
</feature>
<evidence type="ECO:0000313" key="3">
    <source>
        <dbReference type="Proteomes" id="UP000050794"/>
    </source>
</evidence>
<keyword evidence="1" id="KW-0472">Membrane</keyword>
<evidence type="ECO:0000256" key="1">
    <source>
        <dbReference type="SAM" id="Phobius"/>
    </source>
</evidence>
<reference evidence="4" key="1">
    <citation type="submission" date="2016-06" db="UniProtKB">
        <authorList>
            <consortium name="WormBaseParasite"/>
        </authorList>
    </citation>
    <scope>IDENTIFICATION</scope>
</reference>
<accession>A0A183UAG9</accession>
<dbReference type="EMBL" id="UYWY01019361">
    <property type="protein sequence ID" value="VDM36644.1"/>
    <property type="molecule type" value="Genomic_DNA"/>
</dbReference>
<dbReference type="AlphaFoldDB" id="A0A183UAG9"/>
<keyword evidence="3" id="KW-1185">Reference proteome</keyword>
<organism evidence="3 4">
    <name type="scientific">Toxocara canis</name>
    <name type="common">Canine roundworm</name>
    <dbReference type="NCBI Taxonomy" id="6265"/>
    <lineage>
        <taxon>Eukaryota</taxon>
        <taxon>Metazoa</taxon>
        <taxon>Ecdysozoa</taxon>
        <taxon>Nematoda</taxon>
        <taxon>Chromadorea</taxon>
        <taxon>Rhabditida</taxon>
        <taxon>Spirurina</taxon>
        <taxon>Ascaridomorpha</taxon>
        <taxon>Ascaridoidea</taxon>
        <taxon>Toxocaridae</taxon>
        <taxon>Toxocara</taxon>
    </lineage>
</organism>
<evidence type="ECO:0000313" key="2">
    <source>
        <dbReference type="EMBL" id="VDM36644.1"/>
    </source>
</evidence>
<dbReference type="InterPro" id="IPR036734">
    <property type="entry name" value="Neur_chan_lig-bd_sf"/>
</dbReference>
<keyword evidence="1" id="KW-0812">Transmembrane</keyword>
<dbReference type="Gene3D" id="2.70.170.10">
    <property type="entry name" value="Neurotransmitter-gated ion-channel ligand-binding domain"/>
    <property type="match status" value="1"/>
</dbReference>
<dbReference type="GO" id="GO:0016020">
    <property type="term" value="C:membrane"/>
    <property type="evidence" value="ECO:0007669"/>
    <property type="project" value="InterPro"/>
</dbReference>
<dbReference type="WBParaSite" id="TCNE_0000548901-mRNA-1">
    <property type="protein sequence ID" value="TCNE_0000548901-mRNA-1"/>
    <property type="gene ID" value="TCNE_0000548901"/>
</dbReference>
<dbReference type="SUPFAM" id="SSF63712">
    <property type="entry name" value="Nicotinic receptor ligand binding domain-like"/>
    <property type="match status" value="1"/>
</dbReference>
<protein>
    <submittedName>
        <fullName evidence="4">Neur_chan_LBD domain-containing protein</fullName>
    </submittedName>
</protein>
<keyword evidence="1" id="KW-1133">Transmembrane helix</keyword>
<reference evidence="2 3" key="2">
    <citation type="submission" date="2018-11" db="EMBL/GenBank/DDBJ databases">
        <authorList>
            <consortium name="Pathogen Informatics"/>
        </authorList>
    </citation>
    <scope>NUCLEOTIDE SEQUENCE [LARGE SCALE GENOMIC DNA]</scope>
</reference>
<proteinExistence type="predicted"/>
<gene>
    <name evidence="2" type="ORF">TCNE_LOCUS5489</name>
</gene>